<dbReference type="PANTHER" id="PTHR43081">
    <property type="entry name" value="ADENYLATE CYCLASE, TERMINAL-DIFFERENTIATION SPECIFIC-RELATED"/>
    <property type="match status" value="1"/>
</dbReference>
<dbReference type="Gene3D" id="3.30.70.1230">
    <property type="entry name" value="Nucleotide cyclase"/>
    <property type="match status" value="1"/>
</dbReference>
<dbReference type="InterPro" id="IPR050697">
    <property type="entry name" value="Adenylyl/Guanylyl_Cyclase_3/4"/>
</dbReference>
<dbReference type="SMART" id="SM00044">
    <property type="entry name" value="CYCc"/>
    <property type="match status" value="1"/>
</dbReference>
<dbReference type="GO" id="GO:0004016">
    <property type="term" value="F:adenylate cyclase activity"/>
    <property type="evidence" value="ECO:0007669"/>
    <property type="project" value="UniProtKB-ARBA"/>
</dbReference>
<evidence type="ECO:0000313" key="4">
    <source>
        <dbReference type="Proteomes" id="UP000481043"/>
    </source>
</evidence>
<dbReference type="AlphaFoldDB" id="A0A6M0Q9I6"/>
<name>A0A6M0Q9I6_9BACI</name>
<dbReference type="Pfam" id="PF00211">
    <property type="entry name" value="Guanylate_cyc"/>
    <property type="match status" value="1"/>
</dbReference>
<comment type="similarity">
    <text evidence="1">Belongs to the adenylyl cyclase class-3 family.</text>
</comment>
<dbReference type="RefSeq" id="WP_163180497.1">
    <property type="nucleotide sequence ID" value="NZ_JAAIWM010000005.1"/>
</dbReference>
<dbReference type="PANTHER" id="PTHR43081:SF19">
    <property type="entry name" value="PH-SENSITIVE ADENYLATE CYCLASE RV1264"/>
    <property type="match status" value="1"/>
</dbReference>
<keyword evidence="4" id="KW-1185">Reference proteome</keyword>
<gene>
    <name evidence="3" type="ORF">G4D63_14935</name>
</gene>
<accession>A0A6M0Q9I6</accession>
<dbReference type="SUPFAM" id="SSF55961">
    <property type="entry name" value="Bet v1-like"/>
    <property type="match status" value="1"/>
</dbReference>
<dbReference type="InterPro" id="IPR045983">
    <property type="entry name" value="GUC-dom-containing_N"/>
</dbReference>
<dbReference type="SUPFAM" id="SSF55073">
    <property type="entry name" value="Nucleotide cyclase"/>
    <property type="match status" value="1"/>
</dbReference>
<organism evidence="3 4">
    <name type="scientific">Bacillus mesophilus</name>
    <dbReference type="NCBI Taxonomy" id="1808955"/>
    <lineage>
        <taxon>Bacteria</taxon>
        <taxon>Bacillati</taxon>
        <taxon>Bacillota</taxon>
        <taxon>Bacilli</taxon>
        <taxon>Bacillales</taxon>
        <taxon>Bacillaceae</taxon>
        <taxon>Bacillus</taxon>
    </lineage>
</organism>
<dbReference type="Pfam" id="PF19363">
    <property type="entry name" value="DUF5939"/>
    <property type="match status" value="1"/>
</dbReference>
<dbReference type="InterPro" id="IPR001054">
    <property type="entry name" value="A/G_cyclase"/>
</dbReference>
<proteinExistence type="inferred from homology"/>
<dbReference type="CDD" id="cd07302">
    <property type="entry name" value="CHD"/>
    <property type="match status" value="1"/>
</dbReference>
<dbReference type="InterPro" id="IPR029787">
    <property type="entry name" value="Nucleotide_cyclase"/>
</dbReference>
<dbReference type="EMBL" id="JAAIWM010000005">
    <property type="protein sequence ID" value="NEY73031.1"/>
    <property type="molecule type" value="Genomic_DNA"/>
</dbReference>
<reference evidence="3 4" key="1">
    <citation type="submission" date="2020-02" db="EMBL/GenBank/DDBJ databases">
        <title>Bacillus aquiflavi sp. nov., isolated from yellow water of strong flavor Chinese baijiu in Yibin region of China.</title>
        <authorList>
            <person name="Xie J."/>
        </authorList>
    </citation>
    <scope>NUCLEOTIDE SEQUENCE [LARGE SCALE GENOMIC DNA]</scope>
    <source>
        <strain evidence="3 4">SA4</strain>
    </source>
</reference>
<evidence type="ECO:0000259" key="2">
    <source>
        <dbReference type="PROSITE" id="PS50125"/>
    </source>
</evidence>
<evidence type="ECO:0000256" key="1">
    <source>
        <dbReference type="ARBA" id="ARBA00005381"/>
    </source>
</evidence>
<dbReference type="GO" id="GO:0035556">
    <property type="term" value="P:intracellular signal transduction"/>
    <property type="evidence" value="ECO:0007669"/>
    <property type="project" value="InterPro"/>
</dbReference>
<sequence>MKYSAKKYIIEQHFPLSKEKIWELLGDTDRLNRFIGLFPVTFSPAKKVGDDTFYRLAEAKVAGLVPIVWREYPFQWVTNESYMVERRYEKGPLAHFLGGIELYEQNNKAKTTVRLIGEFTPRNLLGKAALPFTAVRSMHLTMKYLHDYLSNKVKDQTAYTPKKVTNKVNIPELTKLETQLSKLPVDSSYIPYLHQHLVEKMDHDVTQMRPYELARHWGVNPDEVLRLFLYATKVGILNLSWNLICPNCRVSKVSYNTLSQLENEFHCDLCGINYDANFENYVELYFSVHPSVRKAYAQSYCVGGPMISPHVKIQKVIEKGETYKTVIPPYHKKLRIRVLQANHTVDIQSVPSNQSKQAVELDYRNSGWSESTISVTPGNTAITIHNSSPEDIVVVVEQGEWSQEVVTAAKITALQEFRDLFSSEVLAPGQQVGIENVTILFSDLQGSTSLYEVVGDADAYGQVRRHFDYLTEMISKNSGSVVKTIGDAVMAVFHKPEDGFQAALHIQKHIAEFNDKNAGDITLKVGLYSGPAIAVNSNDRIDYFGRTVNIAARIQGQSTGNDIVFHKEYLNNSTIQFQLEKEDVILESFHANLRGISDSIELVRLQFKKTDKA</sequence>
<dbReference type="PROSITE" id="PS50125">
    <property type="entry name" value="GUANYLATE_CYCLASE_2"/>
    <property type="match status" value="1"/>
</dbReference>
<dbReference type="GO" id="GO:0006171">
    <property type="term" value="P:cAMP biosynthetic process"/>
    <property type="evidence" value="ECO:0007669"/>
    <property type="project" value="TreeGrafter"/>
</dbReference>
<dbReference type="Proteomes" id="UP000481043">
    <property type="component" value="Unassembled WGS sequence"/>
</dbReference>
<protein>
    <submittedName>
        <fullName evidence="3">Adenylate/guanylate cyclase domain-containing protein</fullName>
    </submittedName>
</protein>
<comment type="caution">
    <text evidence="3">The sequence shown here is derived from an EMBL/GenBank/DDBJ whole genome shotgun (WGS) entry which is preliminary data.</text>
</comment>
<evidence type="ECO:0000313" key="3">
    <source>
        <dbReference type="EMBL" id="NEY73031.1"/>
    </source>
</evidence>
<feature type="domain" description="Guanylate cyclase" evidence="2">
    <location>
        <begin position="438"/>
        <end position="555"/>
    </location>
</feature>